<organism evidence="1 2">
    <name type="scientific">Aspergillus keveii</name>
    <dbReference type="NCBI Taxonomy" id="714993"/>
    <lineage>
        <taxon>Eukaryota</taxon>
        <taxon>Fungi</taxon>
        <taxon>Dikarya</taxon>
        <taxon>Ascomycota</taxon>
        <taxon>Pezizomycotina</taxon>
        <taxon>Eurotiomycetes</taxon>
        <taxon>Eurotiomycetidae</taxon>
        <taxon>Eurotiales</taxon>
        <taxon>Aspergillaceae</taxon>
        <taxon>Aspergillus</taxon>
        <taxon>Aspergillus subgen. Nidulantes</taxon>
    </lineage>
</organism>
<proteinExistence type="predicted"/>
<protein>
    <submittedName>
        <fullName evidence="1">Uncharacterized protein</fullName>
    </submittedName>
</protein>
<evidence type="ECO:0000313" key="2">
    <source>
        <dbReference type="Proteomes" id="UP001610563"/>
    </source>
</evidence>
<dbReference type="Proteomes" id="UP001610563">
    <property type="component" value="Unassembled WGS sequence"/>
</dbReference>
<name>A0ABR4FSC4_9EURO</name>
<gene>
    <name evidence="1" type="ORF">BJX66DRAFT_38531</name>
</gene>
<dbReference type="EMBL" id="JBFTWV010000124">
    <property type="protein sequence ID" value="KAL2786161.1"/>
    <property type="molecule type" value="Genomic_DNA"/>
</dbReference>
<keyword evidence="2" id="KW-1185">Reference proteome</keyword>
<evidence type="ECO:0000313" key="1">
    <source>
        <dbReference type="EMBL" id="KAL2786161.1"/>
    </source>
</evidence>
<sequence>MSNGKSVFCQPKERCCQDESGKCPMCCHNPCFHAARFTSQLDGKASDRVPGQRKPITLTRTCRPNNTTLGREIGALFQPHDSPLQILTVAYLWKADAVFVSVEQGSPCLPEVWAAWPDCAEAKWVITQPIPMWGGDFRCSCMVDPVCLGKNNQGDSIRDVGDLEAGRFPTRQTSRVV</sequence>
<reference evidence="1 2" key="1">
    <citation type="submission" date="2024-07" db="EMBL/GenBank/DDBJ databases">
        <title>Section-level genome sequencing and comparative genomics of Aspergillus sections Usti and Cavernicolus.</title>
        <authorList>
            <consortium name="Lawrence Berkeley National Laboratory"/>
            <person name="Nybo J.L."/>
            <person name="Vesth T.C."/>
            <person name="Theobald S."/>
            <person name="Frisvad J.C."/>
            <person name="Larsen T.O."/>
            <person name="Kjaerboelling I."/>
            <person name="Rothschild-Mancinelli K."/>
            <person name="Lyhne E.K."/>
            <person name="Kogle M.E."/>
            <person name="Barry K."/>
            <person name="Clum A."/>
            <person name="Na H."/>
            <person name="Ledsgaard L."/>
            <person name="Lin J."/>
            <person name="Lipzen A."/>
            <person name="Kuo A."/>
            <person name="Riley R."/>
            <person name="Mondo S."/>
            <person name="Labutti K."/>
            <person name="Haridas S."/>
            <person name="Pangalinan J."/>
            <person name="Salamov A.A."/>
            <person name="Simmons B.A."/>
            <person name="Magnuson J.K."/>
            <person name="Chen J."/>
            <person name="Drula E."/>
            <person name="Henrissat B."/>
            <person name="Wiebenga A."/>
            <person name="Lubbers R.J."/>
            <person name="Gomes A.C."/>
            <person name="Makela M.R."/>
            <person name="Stajich J."/>
            <person name="Grigoriev I.V."/>
            <person name="Mortensen U.H."/>
            <person name="De Vries R.P."/>
            <person name="Baker S.E."/>
            <person name="Andersen M.R."/>
        </authorList>
    </citation>
    <scope>NUCLEOTIDE SEQUENCE [LARGE SCALE GENOMIC DNA]</scope>
    <source>
        <strain evidence="1 2">CBS 209.92</strain>
    </source>
</reference>
<comment type="caution">
    <text evidence="1">The sequence shown here is derived from an EMBL/GenBank/DDBJ whole genome shotgun (WGS) entry which is preliminary data.</text>
</comment>
<accession>A0ABR4FSC4</accession>